<name>A0ABX3YB95_9ACTN</name>
<sequence length="73" mass="8446">MPRPHGFTYEAHRDGTVHVTHHGRPATTLRGRRAEAFLTEVTGGDAQLVMARWTGNHRRGNERRARDHPRNRR</sequence>
<organism evidence="2 3">
    <name type="scientific">Streptomyces pharetrae CZA14</name>
    <dbReference type="NCBI Taxonomy" id="1144883"/>
    <lineage>
        <taxon>Bacteria</taxon>
        <taxon>Bacillati</taxon>
        <taxon>Actinomycetota</taxon>
        <taxon>Actinomycetes</taxon>
        <taxon>Kitasatosporales</taxon>
        <taxon>Streptomycetaceae</taxon>
        <taxon>Streptomyces</taxon>
    </lineage>
</organism>
<proteinExistence type="predicted"/>
<dbReference type="Proteomes" id="UP000194266">
    <property type="component" value="Unassembled WGS sequence"/>
</dbReference>
<comment type="caution">
    <text evidence="2">The sequence shown here is derived from an EMBL/GenBank/DDBJ whole genome shotgun (WGS) entry which is preliminary data.</text>
</comment>
<evidence type="ECO:0000313" key="3">
    <source>
        <dbReference type="Proteomes" id="UP000194266"/>
    </source>
</evidence>
<dbReference type="EMBL" id="MRYD01000258">
    <property type="protein sequence ID" value="OSZ56759.1"/>
    <property type="molecule type" value="Genomic_DNA"/>
</dbReference>
<protein>
    <recommendedName>
        <fullName evidence="4">Hydrophilic protein</fullName>
    </recommendedName>
</protein>
<evidence type="ECO:0000256" key="1">
    <source>
        <dbReference type="SAM" id="MobiDB-lite"/>
    </source>
</evidence>
<evidence type="ECO:0000313" key="2">
    <source>
        <dbReference type="EMBL" id="OSZ56759.1"/>
    </source>
</evidence>
<accession>A0ABX3YB95</accession>
<keyword evidence="3" id="KW-1185">Reference proteome</keyword>
<feature type="compositionally biased region" description="Basic residues" evidence="1">
    <location>
        <begin position="55"/>
        <end position="73"/>
    </location>
</feature>
<gene>
    <name evidence="2" type="ORF">OQI_31200</name>
</gene>
<dbReference type="RefSeq" id="WP_086172575.1">
    <property type="nucleotide sequence ID" value="NZ_MRYD01000258.1"/>
</dbReference>
<evidence type="ECO:0008006" key="4">
    <source>
        <dbReference type="Google" id="ProtNLM"/>
    </source>
</evidence>
<reference evidence="2 3" key="1">
    <citation type="submission" date="2016-12" db="EMBL/GenBank/DDBJ databases">
        <title>Genome Mining:The Detection of Biosynthetic Gene Clusters to Aid in the Expression of Curamycin A produced by Streptomyces sp. strain CZA14.</title>
        <authorList>
            <person name="Durrell K.A."/>
            <person name="Kirby B.M."/>
            <person name="Khan W."/>
            <person name="Mthethwa T."/>
            <person name="Le Roes-Hill M."/>
        </authorList>
    </citation>
    <scope>NUCLEOTIDE SEQUENCE [LARGE SCALE GENOMIC DNA]</scope>
    <source>
        <strain evidence="2 3">CZA14</strain>
    </source>
</reference>
<feature type="region of interest" description="Disordered" evidence="1">
    <location>
        <begin position="54"/>
        <end position="73"/>
    </location>
</feature>